<name>A0ABZ2ML94_9MICO</name>
<dbReference type="RefSeq" id="WP_338751897.1">
    <property type="nucleotide sequence ID" value="NZ_CP144913.1"/>
</dbReference>
<protein>
    <submittedName>
        <fullName evidence="8">TraR/DksA family transcriptional regulator</fullName>
    </submittedName>
</protein>
<dbReference type="InterPro" id="IPR000962">
    <property type="entry name" value="Znf_DskA_TraR"/>
</dbReference>
<feature type="compositionally biased region" description="Polar residues" evidence="6">
    <location>
        <begin position="38"/>
        <end position="55"/>
    </location>
</feature>
<dbReference type="Gene3D" id="1.20.120.910">
    <property type="entry name" value="DksA, coiled-coil domain"/>
    <property type="match status" value="1"/>
</dbReference>
<feature type="region of interest" description="Disordered" evidence="6">
    <location>
        <begin position="1"/>
        <end position="55"/>
    </location>
</feature>
<evidence type="ECO:0000256" key="1">
    <source>
        <dbReference type="ARBA" id="ARBA00022723"/>
    </source>
</evidence>
<evidence type="ECO:0000259" key="7">
    <source>
        <dbReference type="Pfam" id="PF01258"/>
    </source>
</evidence>
<feature type="zinc finger region" description="dksA C4-type" evidence="4">
    <location>
        <begin position="145"/>
        <end position="169"/>
    </location>
</feature>
<evidence type="ECO:0000256" key="3">
    <source>
        <dbReference type="ARBA" id="ARBA00022833"/>
    </source>
</evidence>
<dbReference type="Pfam" id="PF01258">
    <property type="entry name" value="zf-dskA_traR"/>
    <property type="match status" value="1"/>
</dbReference>
<evidence type="ECO:0000256" key="6">
    <source>
        <dbReference type="SAM" id="MobiDB-lite"/>
    </source>
</evidence>
<dbReference type="EMBL" id="CP144913">
    <property type="protein sequence ID" value="WXB77733.1"/>
    <property type="molecule type" value="Genomic_DNA"/>
</dbReference>
<keyword evidence="3" id="KW-0862">Zinc</keyword>
<organism evidence="8 9">
    <name type="scientific">Janibacter alittae</name>
    <dbReference type="NCBI Taxonomy" id="3115209"/>
    <lineage>
        <taxon>Bacteria</taxon>
        <taxon>Bacillati</taxon>
        <taxon>Actinomycetota</taxon>
        <taxon>Actinomycetes</taxon>
        <taxon>Micrococcales</taxon>
        <taxon>Intrasporangiaceae</taxon>
        <taxon>Janibacter</taxon>
    </lineage>
</organism>
<evidence type="ECO:0000256" key="5">
    <source>
        <dbReference type="SAM" id="Coils"/>
    </source>
</evidence>
<reference evidence="8 9" key="1">
    <citation type="submission" date="2024-02" db="EMBL/GenBank/DDBJ databases">
        <title>Janibacter sp. nov., isolated from gut of marine sandworm.</title>
        <authorList>
            <person name="Kim B."/>
            <person name="Jun M.O."/>
            <person name="Shin N.-R."/>
        </authorList>
    </citation>
    <scope>NUCLEOTIDE SEQUENCE [LARGE SCALE GENOMIC DNA]</scope>
    <source>
        <strain evidence="8 9">A1S7</strain>
    </source>
</reference>
<keyword evidence="2" id="KW-0863">Zinc-finger</keyword>
<keyword evidence="5" id="KW-0175">Coiled coil</keyword>
<dbReference type="PROSITE" id="PS51128">
    <property type="entry name" value="ZF_DKSA_2"/>
    <property type="match status" value="1"/>
</dbReference>
<proteinExistence type="predicted"/>
<feature type="domain" description="Zinc finger DksA/TraR C4-type" evidence="7">
    <location>
        <begin position="140"/>
        <end position="175"/>
    </location>
</feature>
<dbReference type="PANTHER" id="PTHR33823">
    <property type="entry name" value="RNA POLYMERASE-BINDING TRANSCRIPTION FACTOR DKSA-RELATED"/>
    <property type="match status" value="1"/>
</dbReference>
<accession>A0ABZ2ML94</accession>
<dbReference type="Proteomes" id="UP001382727">
    <property type="component" value="Chromosome"/>
</dbReference>
<feature type="coiled-coil region" evidence="5">
    <location>
        <begin position="60"/>
        <end position="87"/>
    </location>
</feature>
<evidence type="ECO:0000313" key="9">
    <source>
        <dbReference type="Proteomes" id="UP001382727"/>
    </source>
</evidence>
<dbReference type="PANTHER" id="PTHR33823:SF2">
    <property type="entry name" value="RNA POLYMERASE-BINDING TRANSCRIPTION FACTOR DKSA"/>
    <property type="match status" value="1"/>
</dbReference>
<gene>
    <name evidence="8" type="ORF">V1351_06565</name>
</gene>
<keyword evidence="9" id="KW-1185">Reference proteome</keyword>
<sequence>MVQGAPGWKGYGMSDTGTTGTSTATRATTMTGGAGQETAPTASTVDTATISGDDGSTWTEAEVRQVRADLTTEVERLSEEIAAIEAELSGPVAQQGGAEGRDEADVGGRLVEQEHEMTLLEGARAGLTQNLAALERLDAGTYGTCESCGEPIGKLRLQAFQRATLCVSCKKVQERA</sequence>
<dbReference type="SUPFAM" id="SSF57716">
    <property type="entry name" value="Glucocorticoid receptor-like (DNA-binding domain)"/>
    <property type="match status" value="1"/>
</dbReference>
<evidence type="ECO:0000313" key="8">
    <source>
        <dbReference type="EMBL" id="WXB77733.1"/>
    </source>
</evidence>
<evidence type="ECO:0000256" key="4">
    <source>
        <dbReference type="PROSITE-ProRule" id="PRU00510"/>
    </source>
</evidence>
<evidence type="ECO:0000256" key="2">
    <source>
        <dbReference type="ARBA" id="ARBA00022771"/>
    </source>
</evidence>
<keyword evidence="1" id="KW-0479">Metal-binding</keyword>
<feature type="compositionally biased region" description="Low complexity" evidence="6">
    <location>
        <begin position="16"/>
        <end position="31"/>
    </location>
</feature>